<sequence length="247" mass="26117">MTVTDLTALLTSNPYPGRGVLCARTRSGAVLGGYFLTGRSDASKDRALRREQDRLLVGPLAPSEHDPLRHYEAALTTPDWLVLGNGEQVSEVTRRLRNGTSPADALGGLEYEPDPPIRTSRITALLSRDGGRTAVLGAARPSGGTRSTSNVMTLTVKALEPGEAVLLTTYQSDGRTVSVAAPFHETAVAARDAAELLDEIWSALDPELRVAAAVLDPVDGPASVLLAAQSTFTARSSNSWAARTESL</sequence>
<dbReference type="Gene3D" id="3.60.20.20">
    <property type="entry name" value="Inosine monophosphate cyclohydrolase-like"/>
    <property type="match status" value="1"/>
</dbReference>
<evidence type="ECO:0000313" key="3">
    <source>
        <dbReference type="Proteomes" id="UP001592528"/>
    </source>
</evidence>
<dbReference type="InterPro" id="IPR036795">
    <property type="entry name" value="IMP_cyclohydrolase-like_sf"/>
</dbReference>
<proteinExistence type="predicted"/>
<dbReference type="InterPro" id="IPR020600">
    <property type="entry name" value="IMP_cyclohydrolase-like"/>
</dbReference>
<organism evidence="2 3">
    <name type="scientific">Streptacidiphilus cavernicola</name>
    <dbReference type="NCBI Taxonomy" id="3342716"/>
    <lineage>
        <taxon>Bacteria</taxon>
        <taxon>Bacillati</taxon>
        <taxon>Actinomycetota</taxon>
        <taxon>Actinomycetes</taxon>
        <taxon>Kitasatosporales</taxon>
        <taxon>Streptomycetaceae</taxon>
        <taxon>Streptacidiphilus</taxon>
    </lineage>
</organism>
<gene>
    <name evidence="2" type="ORF">ACEZDJ_16365</name>
</gene>
<dbReference type="Proteomes" id="UP001592528">
    <property type="component" value="Unassembled WGS sequence"/>
</dbReference>
<reference evidence="2 3" key="1">
    <citation type="submission" date="2024-09" db="EMBL/GenBank/DDBJ databases">
        <authorList>
            <person name="Lee S.D."/>
        </authorList>
    </citation>
    <scope>NUCLEOTIDE SEQUENCE [LARGE SCALE GENOMIC DNA]</scope>
    <source>
        <strain evidence="2 3">N1-5</strain>
    </source>
</reference>
<evidence type="ECO:0000313" key="2">
    <source>
        <dbReference type="EMBL" id="MFC1402864.1"/>
    </source>
</evidence>
<accession>A0ABV6UN40</accession>
<dbReference type="EMBL" id="JBHEZZ010000008">
    <property type="protein sequence ID" value="MFC1402864.1"/>
    <property type="molecule type" value="Genomic_DNA"/>
</dbReference>
<dbReference type="Pfam" id="PF07826">
    <property type="entry name" value="IMP_cyclohyd"/>
    <property type="match status" value="1"/>
</dbReference>
<comment type="caution">
    <text evidence="2">The sequence shown here is derived from an EMBL/GenBank/DDBJ whole genome shotgun (WGS) entry which is preliminary data.</text>
</comment>
<feature type="domain" description="Inosine monophosphate cyclohydrolase-like" evidence="1">
    <location>
        <begin position="15"/>
        <end position="214"/>
    </location>
</feature>
<dbReference type="SUPFAM" id="SSF75569">
    <property type="entry name" value="Archaeal IMP cyclohydrolase PurO"/>
    <property type="match status" value="1"/>
</dbReference>
<keyword evidence="3" id="KW-1185">Reference proteome</keyword>
<name>A0ABV6UN40_9ACTN</name>
<protein>
    <submittedName>
        <fullName evidence="2">IMP cyclohydrolase</fullName>
    </submittedName>
</protein>
<evidence type="ECO:0000259" key="1">
    <source>
        <dbReference type="Pfam" id="PF07826"/>
    </source>
</evidence>
<dbReference type="RefSeq" id="WP_232242314.1">
    <property type="nucleotide sequence ID" value="NZ_JBHEZZ010000008.1"/>
</dbReference>